<protein>
    <submittedName>
        <fullName evidence="2">Peptidoglycan-binding protein</fullName>
    </submittedName>
</protein>
<sequence length="87" mass="9322">MLVAVVAVVCGAVLSPQRADSDSGPQEVVSYVVAPGDTLWSYAEAITPPGGDVNDAVDELREMNHLRTTKLQTGQRIVVPKHPVRNQ</sequence>
<feature type="domain" description="LysM" evidence="1">
    <location>
        <begin position="29"/>
        <end position="79"/>
    </location>
</feature>
<accession>A0A2U2MQY4</accession>
<evidence type="ECO:0000259" key="1">
    <source>
        <dbReference type="PROSITE" id="PS51782"/>
    </source>
</evidence>
<dbReference type="PROSITE" id="PS51782">
    <property type="entry name" value="LYSM"/>
    <property type="match status" value="1"/>
</dbReference>
<dbReference type="OrthoDB" id="5084290at2"/>
<dbReference type="SUPFAM" id="SSF54106">
    <property type="entry name" value="LysM domain"/>
    <property type="match status" value="1"/>
</dbReference>
<dbReference type="AlphaFoldDB" id="A0A2U2MQY4"/>
<dbReference type="Pfam" id="PF01476">
    <property type="entry name" value="LysM"/>
    <property type="match status" value="1"/>
</dbReference>
<evidence type="ECO:0000313" key="3">
    <source>
        <dbReference type="Proteomes" id="UP000245753"/>
    </source>
</evidence>
<keyword evidence="3" id="KW-1185">Reference proteome</keyword>
<dbReference type="Proteomes" id="UP000245753">
    <property type="component" value="Unassembled WGS sequence"/>
</dbReference>
<dbReference type="CDD" id="cd00118">
    <property type="entry name" value="LysM"/>
    <property type="match status" value="1"/>
</dbReference>
<organism evidence="2 3">
    <name type="scientific">Bifidobacterium catulorum</name>
    <dbReference type="NCBI Taxonomy" id="1630173"/>
    <lineage>
        <taxon>Bacteria</taxon>
        <taxon>Bacillati</taxon>
        <taxon>Actinomycetota</taxon>
        <taxon>Actinomycetes</taxon>
        <taxon>Bifidobacteriales</taxon>
        <taxon>Bifidobacteriaceae</taxon>
        <taxon>Bifidobacterium</taxon>
    </lineage>
</organism>
<reference evidence="2 3" key="1">
    <citation type="journal article" date="2018" name="Int. J. Syst. Evol. Microbiol.">
        <title>Bifidobacterium catulorum sp. nov., a novel taxon from the faeces of the baby common marmoset (Callithrix jacchus).</title>
        <authorList>
            <person name="Modesto M."/>
            <person name="Michelini S."/>
            <person name="Oki K."/>
            <person name="Biavati B."/>
            <person name="Watanabe K."/>
            <person name="Mattarelli P."/>
        </authorList>
    </citation>
    <scope>NUCLEOTIDE SEQUENCE [LARGE SCALE GENOMIC DNA]</scope>
    <source>
        <strain evidence="2 3">MRM 8.19</strain>
    </source>
</reference>
<comment type="caution">
    <text evidence="2">The sequence shown here is derived from an EMBL/GenBank/DDBJ whole genome shotgun (WGS) entry which is preliminary data.</text>
</comment>
<dbReference type="Gene3D" id="3.10.350.10">
    <property type="entry name" value="LysM domain"/>
    <property type="match status" value="1"/>
</dbReference>
<gene>
    <name evidence="2" type="ORF">DF200_08785</name>
</gene>
<dbReference type="EMBL" id="QFFN01000030">
    <property type="protein sequence ID" value="PWG59239.1"/>
    <property type="molecule type" value="Genomic_DNA"/>
</dbReference>
<evidence type="ECO:0000313" key="2">
    <source>
        <dbReference type="EMBL" id="PWG59239.1"/>
    </source>
</evidence>
<proteinExistence type="predicted"/>
<dbReference type="SMART" id="SM00257">
    <property type="entry name" value="LysM"/>
    <property type="match status" value="1"/>
</dbReference>
<dbReference type="InterPro" id="IPR036779">
    <property type="entry name" value="LysM_dom_sf"/>
</dbReference>
<dbReference type="InterPro" id="IPR018392">
    <property type="entry name" value="LysM"/>
</dbReference>
<name>A0A2U2MQY4_9BIFI</name>